<accession>A0A0J9WRU0</accession>
<organism evidence="2 3">
    <name type="scientific">Fusarium oxysporum f. sp. lycopersici (strain 4287 / CBS 123668 / FGSC 9935 / NRRL 34936)</name>
    <name type="common">Fusarium vascular wilt of tomato</name>
    <dbReference type="NCBI Taxonomy" id="426428"/>
    <lineage>
        <taxon>Eukaryota</taxon>
        <taxon>Fungi</taxon>
        <taxon>Dikarya</taxon>
        <taxon>Ascomycota</taxon>
        <taxon>Pezizomycotina</taxon>
        <taxon>Sordariomycetes</taxon>
        <taxon>Hypocreomycetidae</taxon>
        <taxon>Hypocreales</taxon>
        <taxon>Nectriaceae</taxon>
        <taxon>Fusarium</taxon>
        <taxon>Fusarium oxysporum species complex</taxon>
    </lineage>
</organism>
<dbReference type="VEuPathDB" id="FungiDB:FOXG_20772"/>
<name>A0A0J9WRU0_FUSO4</name>
<sequence length="209" mass="23380">MNHSILSRATLTHHRQSASYKRDVAPHELVDGSGRGELTAELHATLGQTAIRTPTRPFIFMGNMFQDSLGAPLDNWPIHCFEESHELQPRRINNVKRPRLFFFIDNAFRLLEEFSGAGGKSTAHPQPGCPPPPPPLLFLSFATKIPGVHRGSICNIILSSLFSSSRFNCCVRLLHIVYGRIASTSTSSIGVDVYECVDWMDWTETVCMR</sequence>
<reference evidence="2" key="2">
    <citation type="journal article" date="2010" name="Nature">
        <title>Comparative genomics reveals mobile pathogenicity chromosomes in Fusarium.</title>
        <authorList>
            <person name="Ma L.J."/>
            <person name="van der Does H.C."/>
            <person name="Borkovich K.A."/>
            <person name="Coleman J.J."/>
            <person name="Daboussi M.J."/>
            <person name="Di Pietro A."/>
            <person name="Dufresne M."/>
            <person name="Freitag M."/>
            <person name="Grabherr M."/>
            <person name="Henrissat B."/>
            <person name="Houterman P.M."/>
            <person name="Kang S."/>
            <person name="Shim W.B."/>
            <person name="Woloshuk C."/>
            <person name="Xie X."/>
            <person name="Xu J.R."/>
            <person name="Antoniw J."/>
            <person name="Baker S.E."/>
            <person name="Bluhm B.H."/>
            <person name="Breakspear A."/>
            <person name="Brown D.W."/>
            <person name="Butchko R.A."/>
            <person name="Chapman S."/>
            <person name="Coulson R."/>
            <person name="Coutinho P.M."/>
            <person name="Danchin E.G."/>
            <person name="Diener A."/>
            <person name="Gale L.R."/>
            <person name="Gardiner D.M."/>
            <person name="Goff S."/>
            <person name="Hammond-Kosack K.E."/>
            <person name="Hilburn K."/>
            <person name="Hua-Van A."/>
            <person name="Jonkers W."/>
            <person name="Kazan K."/>
            <person name="Kodira C.D."/>
            <person name="Koehrsen M."/>
            <person name="Kumar L."/>
            <person name="Lee Y.H."/>
            <person name="Li L."/>
            <person name="Manners J.M."/>
            <person name="Miranda-Saavedra D."/>
            <person name="Mukherjee M."/>
            <person name="Park G."/>
            <person name="Park J."/>
            <person name="Park S.Y."/>
            <person name="Proctor R.H."/>
            <person name="Regev A."/>
            <person name="Ruiz-Roldan M.C."/>
            <person name="Sain D."/>
            <person name="Sakthikumar S."/>
            <person name="Sykes S."/>
            <person name="Schwartz D.C."/>
            <person name="Turgeon B.G."/>
            <person name="Wapinski I."/>
            <person name="Yoder O."/>
            <person name="Young S."/>
            <person name="Zeng Q."/>
            <person name="Zhou S."/>
            <person name="Galagan J."/>
            <person name="Cuomo C.A."/>
            <person name="Kistler H.C."/>
            <person name="Rep M."/>
        </authorList>
    </citation>
    <scope>NUCLEOTIDE SEQUENCE [LARGE SCALE GENOMIC DNA]</scope>
    <source>
        <strain evidence="2">4287</strain>
    </source>
</reference>
<dbReference type="Proteomes" id="UP000009097">
    <property type="component" value="Unassembled WGS sequence"/>
</dbReference>
<proteinExistence type="predicted"/>
<dbReference type="GeneID" id="28961478"/>
<gene>
    <name evidence="2" type="ORF">FOXG_20772</name>
</gene>
<dbReference type="AlphaFoldDB" id="A0A0J9WRU0"/>
<feature type="region of interest" description="Disordered" evidence="1">
    <location>
        <begin position="1"/>
        <end position="23"/>
    </location>
</feature>
<protein>
    <submittedName>
        <fullName evidence="2">Uncharacterized protein</fullName>
    </submittedName>
</protein>
<dbReference type="OrthoDB" id="10339722at2759"/>
<dbReference type="KEGG" id="fox:FOXG_20772"/>
<evidence type="ECO:0000313" key="2">
    <source>
        <dbReference type="EMBL" id="KNB13117.1"/>
    </source>
</evidence>
<evidence type="ECO:0000313" key="3">
    <source>
        <dbReference type="Proteomes" id="UP000009097"/>
    </source>
</evidence>
<feature type="compositionally biased region" description="Polar residues" evidence="1">
    <location>
        <begin position="1"/>
        <end position="10"/>
    </location>
</feature>
<reference evidence="2" key="1">
    <citation type="submission" date="2007-04" db="EMBL/GenBank/DDBJ databases">
        <authorList>
            <consortium name="The Broad Institute Genome Sequencing Platform"/>
            <person name="Birren B."/>
            <person name="Lander E."/>
            <person name="Galagan J."/>
            <person name="Nusbaum C."/>
            <person name="Devon K."/>
            <person name="Ma L.-J."/>
            <person name="Jaffe D."/>
            <person name="Butler J."/>
            <person name="Alvarez P."/>
            <person name="Gnerre S."/>
            <person name="Grabherr M."/>
            <person name="Kleber M."/>
            <person name="Mauceli E."/>
            <person name="Brockman W."/>
            <person name="MacCallum I.A."/>
            <person name="Young S."/>
            <person name="LaButti K."/>
            <person name="DeCaprio D."/>
            <person name="Crawford M."/>
            <person name="Koehrsen M."/>
            <person name="Engels R."/>
            <person name="Montgomery P."/>
            <person name="Pearson M."/>
            <person name="Howarth C."/>
            <person name="Larson L."/>
            <person name="White J."/>
            <person name="O'Leary S."/>
            <person name="Kodira C."/>
            <person name="Zeng Q."/>
            <person name="Yandava C."/>
            <person name="Alvarado L."/>
            <person name="Kistler C."/>
            <person name="Shim W.-B."/>
            <person name="Kang S."/>
            <person name="Woloshuk C."/>
        </authorList>
    </citation>
    <scope>NUCLEOTIDE SEQUENCE</scope>
    <source>
        <strain evidence="2">4287</strain>
    </source>
</reference>
<dbReference type="RefSeq" id="XP_018251162.1">
    <property type="nucleotide sequence ID" value="XM_018401081.1"/>
</dbReference>
<evidence type="ECO:0000256" key="1">
    <source>
        <dbReference type="SAM" id="MobiDB-lite"/>
    </source>
</evidence>
<dbReference type="EMBL" id="DS231712">
    <property type="protein sequence ID" value="KNB13117.1"/>
    <property type="molecule type" value="Genomic_DNA"/>
</dbReference>